<name>F4LPE8_TREBD</name>
<keyword evidence="4 8" id="KW-0028">Amino-acid biosynthesis</keyword>
<comment type="similarity">
    <text evidence="2 8">Belongs to the PHP hydrolase family. HisK subfamily.</text>
</comment>
<keyword evidence="6 8" id="KW-0368">Histidine biosynthesis</keyword>
<feature type="domain" description="PHP" evidence="9">
    <location>
        <begin position="5"/>
        <end position="187"/>
    </location>
</feature>
<dbReference type="KEGG" id="tbe:Trebr_0516"/>
<evidence type="ECO:0000256" key="7">
    <source>
        <dbReference type="ARBA" id="ARBA00049158"/>
    </source>
</evidence>
<dbReference type="PANTHER" id="PTHR21039">
    <property type="entry name" value="HISTIDINOL PHOSPHATASE-RELATED"/>
    <property type="match status" value="1"/>
</dbReference>
<evidence type="ECO:0000313" key="10">
    <source>
        <dbReference type="EMBL" id="AEE15959.1"/>
    </source>
</evidence>
<evidence type="ECO:0000256" key="6">
    <source>
        <dbReference type="ARBA" id="ARBA00023102"/>
    </source>
</evidence>
<comment type="pathway">
    <text evidence="1 8">Amino-acid biosynthesis; L-histidine biosynthesis; L-histidine from 5-phospho-alpha-D-ribose 1-diphosphate: step 8/9.</text>
</comment>
<accession>F4LPE8</accession>
<evidence type="ECO:0000256" key="1">
    <source>
        <dbReference type="ARBA" id="ARBA00004970"/>
    </source>
</evidence>
<dbReference type="InterPro" id="IPR004013">
    <property type="entry name" value="PHP_dom"/>
</dbReference>
<evidence type="ECO:0000256" key="2">
    <source>
        <dbReference type="ARBA" id="ARBA00009152"/>
    </source>
</evidence>
<dbReference type="Proteomes" id="UP000006546">
    <property type="component" value="Chromosome"/>
</dbReference>
<evidence type="ECO:0000256" key="4">
    <source>
        <dbReference type="ARBA" id="ARBA00022605"/>
    </source>
</evidence>
<keyword evidence="5 8" id="KW-0378">Hydrolase</keyword>
<dbReference type="InterPro" id="IPR010140">
    <property type="entry name" value="Histidinol_P_phosphatase_HisJ"/>
</dbReference>
<dbReference type="Pfam" id="PF02811">
    <property type="entry name" value="PHP"/>
    <property type="match status" value="1"/>
</dbReference>
<evidence type="ECO:0000256" key="8">
    <source>
        <dbReference type="RuleBase" id="RU366003"/>
    </source>
</evidence>
<dbReference type="UniPathway" id="UPA00031">
    <property type="reaction ID" value="UER00013"/>
</dbReference>
<dbReference type="OrthoDB" id="9775255at2"/>
<organism evidence="10 11">
    <name type="scientific">Treponema brennaborense (strain DSM 12168 / CIP 105900 / DD5/3)</name>
    <dbReference type="NCBI Taxonomy" id="906968"/>
    <lineage>
        <taxon>Bacteria</taxon>
        <taxon>Pseudomonadati</taxon>
        <taxon>Spirochaetota</taxon>
        <taxon>Spirochaetia</taxon>
        <taxon>Spirochaetales</taxon>
        <taxon>Treponemataceae</taxon>
        <taxon>Treponema</taxon>
    </lineage>
</organism>
<protein>
    <recommendedName>
        <fullName evidence="3 8">Histidinol-phosphatase</fullName>
        <shortName evidence="8">HolPase</shortName>
        <ecNumber evidence="3 8">3.1.3.15</ecNumber>
    </recommendedName>
</protein>
<dbReference type="RefSeq" id="WP_013757678.1">
    <property type="nucleotide sequence ID" value="NC_015500.1"/>
</dbReference>
<reference evidence="11" key="1">
    <citation type="submission" date="2011-04" db="EMBL/GenBank/DDBJ databases">
        <title>The complete genome of Treponema brennaborense DSM 12168.</title>
        <authorList>
            <person name="Lucas S."/>
            <person name="Han J."/>
            <person name="Lapidus A."/>
            <person name="Bruce D."/>
            <person name="Goodwin L."/>
            <person name="Pitluck S."/>
            <person name="Peters L."/>
            <person name="Kyrpides N."/>
            <person name="Mavromatis K."/>
            <person name="Ivanova N."/>
            <person name="Mikhailova N."/>
            <person name="Pagani I."/>
            <person name="Teshima H."/>
            <person name="Detter J.C."/>
            <person name="Tapia R."/>
            <person name="Han C."/>
            <person name="Land M."/>
            <person name="Hauser L."/>
            <person name="Markowitz V."/>
            <person name="Cheng J.-F."/>
            <person name="Hugenholtz P."/>
            <person name="Woyke T."/>
            <person name="Wu D."/>
            <person name="Gronow S."/>
            <person name="Wellnitz S."/>
            <person name="Brambilla E."/>
            <person name="Klenk H.-P."/>
            <person name="Eisen J.A."/>
        </authorList>
    </citation>
    <scope>NUCLEOTIDE SEQUENCE [LARGE SCALE GENOMIC DNA]</scope>
    <source>
        <strain evidence="11">DSM 12168 / CIP 105900 / DD5/3</strain>
    </source>
</reference>
<proteinExistence type="inferred from homology"/>
<gene>
    <name evidence="10" type="ordered locus">Trebr_0516</name>
</gene>
<sequence>MLTNFHTHTFLCHHAEGTVSDYVAAAQASGCDMLGFSDHCPYPRDGNDTWPGIRMTPEEAVTYVSDVRNAAAAFPVYLGFECEYDAEYASWYADELKGRFGADYLVLGAHWVCAGNERLYIPDVHDRALIRQYFDTVIEGMRTGLYSFLAHPDLIMADGRCWDAELESHFSELIDAAVSCGLPLEVNGVGLARRMVAGERGLRHPYPVDEFWELAAKKNAAVVCNADAHRPQDVIANAVLARNFAARFGITPLETIFPESR</sequence>
<keyword evidence="11" id="KW-1185">Reference proteome</keyword>
<dbReference type="CDD" id="cd12110">
    <property type="entry name" value="PHP_HisPPase_Hisj_like"/>
    <property type="match status" value="1"/>
</dbReference>
<dbReference type="EC" id="3.1.3.15" evidence="3 8"/>
<dbReference type="HOGENOM" id="CLU_054611_1_0_12"/>
<dbReference type="Gene3D" id="3.20.20.140">
    <property type="entry name" value="Metal-dependent hydrolases"/>
    <property type="match status" value="1"/>
</dbReference>
<dbReference type="GO" id="GO:0005737">
    <property type="term" value="C:cytoplasm"/>
    <property type="evidence" value="ECO:0007669"/>
    <property type="project" value="TreeGrafter"/>
</dbReference>
<dbReference type="eggNOG" id="COG1387">
    <property type="taxonomic scope" value="Bacteria"/>
</dbReference>
<evidence type="ECO:0000256" key="3">
    <source>
        <dbReference type="ARBA" id="ARBA00013085"/>
    </source>
</evidence>
<dbReference type="EMBL" id="CP002696">
    <property type="protein sequence ID" value="AEE15959.1"/>
    <property type="molecule type" value="Genomic_DNA"/>
</dbReference>
<evidence type="ECO:0000259" key="9">
    <source>
        <dbReference type="Pfam" id="PF02811"/>
    </source>
</evidence>
<comment type="catalytic activity">
    <reaction evidence="7 8">
        <text>L-histidinol phosphate + H2O = L-histidinol + phosphate</text>
        <dbReference type="Rhea" id="RHEA:14465"/>
        <dbReference type="ChEBI" id="CHEBI:15377"/>
        <dbReference type="ChEBI" id="CHEBI:43474"/>
        <dbReference type="ChEBI" id="CHEBI:57699"/>
        <dbReference type="ChEBI" id="CHEBI:57980"/>
        <dbReference type="EC" id="3.1.3.15"/>
    </reaction>
</comment>
<dbReference type="STRING" id="906968.Trebr_0516"/>
<dbReference type="PANTHER" id="PTHR21039:SF0">
    <property type="entry name" value="HISTIDINOL-PHOSPHATASE"/>
    <property type="match status" value="1"/>
</dbReference>
<evidence type="ECO:0000256" key="5">
    <source>
        <dbReference type="ARBA" id="ARBA00022801"/>
    </source>
</evidence>
<dbReference type="SUPFAM" id="SSF89550">
    <property type="entry name" value="PHP domain-like"/>
    <property type="match status" value="1"/>
</dbReference>
<dbReference type="AlphaFoldDB" id="F4LPE8"/>
<dbReference type="GO" id="GO:0000105">
    <property type="term" value="P:L-histidine biosynthetic process"/>
    <property type="evidence" value="ECO:0007669"/>
    <property type="project" value="UniProtKB-UniRule"/>
</dbReference>
<evidence type="ECO:0000313" key="11">
    <source>
        <dbReference type="Proteomes" id="UP000006546"/>
    </source>
</evidence>
<dbReference type="InterPro" id="IPR016195">
    <property type="entry name" value="Pol/histidinol_Pase-like"/>
</dbReference>
<dbReference type="GO" id="GO:0004401">
    <property type="term" value="F:histidinol-phosphatase activity"/>
    <property type="evidence" value="ECO:0007669"/>
    <property type="project" value="UniProtKB-UniRule"/>
</dbReference>